<dbReference type="Gene3D" id="1.10.260.40">
    <property type="entry name" value="lambda repressor-like DNA-binding domains"/>
    <property type="match status" value="1"/>
</dbReference>
<dbReference type="PATRIC" id="fig|1122147.4.peg.1392"/>
<dbReference type="CDD" id="cd00093">
    <property type="entry name" value="HTH_XRE"/>
    <property type="match status" value="1"/>
</dbReference>
<accession>A0A0R1X3J1</accession>
<evidence type="ECO:0000313" key="2">
    <source>
        <dbReference type="EMBL" id="KRM24760.1"/>
    </source>
</evidence>
<dbReference type="RefSeq" id="WP_027828533.1">
    <property type="nucleotide sequence ID" value="NZ_AUEH01000021.1"/>
</dbReference>
<organism evidence="2 3">
    <name type="scientific">Schleiferilactobacillus harbinensis DSM 16991</name>
    <dbReference type="NCBI Taxonomy" id="1122147"/>
    <lineage>
        <taxon>Bacteria</taxon>
        <taxon>Bacillati</taxon>
        <taxon>Bacillota</taxon>
        <taxon>Bacilli</taxon>
        <taxon>Lactobacillales</taxon>
        <taxon>Lactobacillaceae</taxon>
        <taxon>Schleiferilactobacillus</taxon>
    </lineage>
</organism>
<comment type="caution">
    <text evidence="2">The sequence shown here is derived from an EMBL/GenBank/DDBJ whole genome shotgun (WGS) entry which is preliminary data.</text>
</comment>
<dbReference type="OrthoDB" id="2291137at2"/>
<dbReference type="InterPro" id="IPR010982">
    <property type="entry name" value="Lambda_DNA-bd_dom_sf"/>
</dbReference>
<dbReference type="eggNOG" id="COG1396">
    <property type="taxonomic scope" value="Bacteria"/>
</dbReference>
<dbReference type="PANTHER" id="PTHR37038">
    <property type="entry name" value="TRANSCRIPTIONAL REGULATOR-RELATED"/>
    <property type="match status" value="1"/>
</dbReference>
<evidence type="ECO:0000313" key="3">
    <source>
        <dbReference type="Proteomes" id="UP000050949"/>
    </source>
</evidence>
<dbReference type="SUPFAM" id="SSF47413">
    <property type="entry name" value="lambda repressor-like DNA-binding domains"/>
    <property type="match status" value="1"/>
</dbReference>
<gene>
    <name evidence="2" type="ORF">FC91_GL001341</name>
</gene>
<dbReference type="SMART" id="SM00530">
    <property type="entry name" value="HTH_XRE"/>
    <property type="match status" value="1"/>
</dbReference>
<proteinExistence type="predicted"/>
<dbReference type="AlphaFoldDB" id="A0A0R1X3J1"/>
<dbReference type="PANTHER" id="PTHR37038:SF12">
    <property type="entry name" value="TRANSCRIPTIONAL REGULATOR"/>
    <property type="match status" value="1"/>
</dbReference>
<sequence length="311" mass="35711">MPYGTLIRQIRQAKHIRLADLADDQLSEALLSRFERGQTDITLTKFLHLLHRLHVTPEEFVLLADQPRRIGPDFFGHFSDFYFRIDASGHMENKEKALLRAQNLVTVTAQDYRTAPTRWHLLNWRGAQIHLQRAKHNLDMPDTAVIDLTPVQEYLLNLDMWTAVDMQVYAFFLSELADDANHLILQAAAKHIPERMLDSSWQRILFPAGESQFMAFMVHGKTAYARDTLAILEQITARSPNAMDGQVHLIFLTGWLAFVTGSDQTAGRQKMDQAISIFTILDHRLEASRYRQLKEQITGADPTPILPDIWL</sequence>
<dbReference type="EMBL" id="AZFW01000136">
    <property type="protein sequence ID" value="KRM24760.1"/>
    <property type="molecule type" value="Genomic_DNA"/>
</dbReference>
<dbReference type="InterPro" id="IPR010057">
    <property type="entry name" value="Transcription_activator_Rgg_C"/>
</dbReference>
<evidence type="ECO:0000259" key="1">
    <source>
        <dbReference type="PROSITE" id="PS50943"/>
    </source>
</evidence>
<dbReference type="InterPro" id="IPR001387">
    <property type="entry name" value="Cro/C1-type_HTH"/>
</dbReference>
<dbReference type="Pfam" id="PF21259">
    <property type="entry name" value="Rgg_C"/>
    <property type="match status" value="1"/>
</dbReference>
<dbReference type="Proteomes" id="UP000050949">
    <property type="component" value="Unassembled WGS sequence"/>
</dbReference>
<name>A0A0R1X3J1_9LACO</name>
<dbReference type="PROSITE" id="PS50943">
    <property type="entry name" value="HTH_CROC1"/>
    <property type="match status" value="1"/>
</dbReference>
<dbReference type="GO" id="GO:0003677">
    <property type="term" value="F:DNA binding"/>
    <property type="evidence" value="ECO:0007669"/>
    <property type="project" value="InterPro"/>
</dbReference>
<dbReference type="InterPro" id="IPR053163">
    <property type="entry name" value="HTH-type_regulator_Rgg"/>
</dbReference>
<reference evidence="2 3" key="1">
    <citation type="journal article" date="2015" name="Genome Announc.">
        <title>Expanding the biotechnology potential of lactobacilli through comparative genomics of 213 strains and associated genera.</title>
        <authorList>
            <person name="Sun Z."/>
            <person name="Harris H.M."/>
            <person name="McCann A."/>
            <person name="Guo C."/>
            <person name="Argimon S."/>
            <person name="Zhang W."/>
            <person name="Yang X."/>
            <person name="Jeffery I.B."/>
            <person name="Cooney J.C."/>
            <person name="Kagawa T.F."/>
            <person name="Liu W."/>
            <person name="Song Y."/>
            <person name="Salvetti E."/>
            <person name="Wrobel A."/>
            <person name="Rasinkangas P."/>
            <person name="Parkhill J."/>
            <person name="Rea M.C."/>
            <person name="O'Sullivan O."/>
            <person name="Ritari J."/>
            <person name="Douillard F.P."/>
            <person name="Paul Ross R."/>
            <person name="Yang R."/>
            <person name="Briner A.E."/>
            <person name="Felis G.E."/>
            <person name="de Vos W.M."/>
            <person name="Barrangou R."/>
            <person name="Klaenhammer T.R."/>
            <person name="Caufield P.W."/>
            <person name="Cui Y."/>
            <person name="Zhang H."/>
            <person name="O'Toole P.W."/>
        </authorList>
    </citation>
    <scope>NUCLEOTIDE SEQUENCE [LARGE SCALE GENOMIC DNA]</scope>
    <source>
        <strain evidence="2 3">DSM 16991</strain>
    </source>
</reference>
<protein>
    <recommendedName>
        <fullName evidence="1">HTH cro/C1-type domain-containing protein</fullName>
    </recommendedName>
</protein>
<feature type="domain" description="HTH cro/C1-type" evidence="1">
    <location>
        <begin position="7"/>
        <end position="60"/>
    </location>
</feature>